<dbReference type="GO" id="GO:0000178">
    <property type="term" value="C:exosome (RNase complex)"/>
    <property type="evidence" value="ECO:0007669"/>
    <property type="project" value="TreeGrafter"/>
</dbReference>
<feature type="coiled-coil region" evidence="1">
    <location>
        <begin position="246"/>
        <end position="326"/>
    </location>
</feature>
<dbReference type="Proteomes" id="UP000823405">
    <property type="component" value="Unassembled WGS sequence"/>
</dbReference>
<feature type="compositionally biased region" description="Basic and acidic residues" evidence="2">
    <location>
        <begin position="395"/>
        <end position="408"/>
    </location>
</feature>
<feature type="region of interest" description="Disordered" evidence="2">
    <location>
        <begin position="487"/>
        <end position="530"/>
    </location>
</feature>
<proteinExistence type="predicted"/>
<feature type="compositionally biased region" description="Polar residues" evidence="2">
    <location>
        <begin position="212"/>
        <end position="242"/>
    </location>
</feature>
<protein>
    <submittedName>
        <fullName evidence="4">Zinc finger C3H1 domain-containing protein</fullName>
    </submittedName>
</protein>
<dbReference type="PANTHER" id="PTHR21563">
    <property type="entry name" value="ZINC FINGER C3H1 DOMAIN-CONTAINING PROTEIN"/>
    <property type="match status" value="1"/>
</dbReference>
<sequence length="1537" mass="171391">MESIPADHDAPSSGSQDEMDMDLDDGYGGSMILNGSWRTMEERPGNSPNFSLQHPHHRSTQLYNLQYGTPGRSHVHSAPASIINTPVRSPAQTELQSGSTIPRGNPRRATALDFIPKLPQPTPFIMERQLPYLIDLDDEDGDEIGGHSAADIFSASKSRMISTSDRSEFLNQEMKRLNERIAARERAKLSSPSTPVTHNSSPRSPAQGAPSPISQQLDPTSRKPSPQQDDQEMTSGTSSTPVTEEANLLKETLSNHTKTLEQLRLQLQQAEQEKRSASNSLGAEVINSENDRQDLQEVHRKLRAAREDVALKAKELEEAQRHLRQTEGLLAPLLNRLDASAAARTVLQERLNRAESSCVELKGSIGSIQQDIIRKRTRIMILGSSSVTKSTPEPSDAKAQSKHEKPEETAQGAVADQEMALSEDTGPKRGFESNGAIGDPTMSKKPRIQAKKELSALTKRMNELAKEKELLSTAALPSATIQPLARPTAASMNDQSNVYGSSQSTIKKTTLQSTRAPVPTSGPSPQVRSSKPIYMSMQGTTAPNGSTTPNLSMLDQFLSQPKNIREEAPVKNRDSNATPSVWSPSTEINKLIALDNSLFDMSRLCLPSDLASYPIPQLPKEPQEEASAPPSSEVQDQPLDVASAYESPLTMFRSFRFSPRFKSTVRGGYHSLTYSHKIDPMRRMCLYELSGGSCNDDNCKSQHIRDCGLTDEELVIDMARYSEGKSSETRKVFADMKSAKLAHLRASRIHNADILVDTIVKAHNELGNSQVSPSVVKFGPRIILQGEQAPPSAGEKSVMRTGPSVGIDNFPGTPETSGSLLDEHPITMSILMKTLAGAPPSKVLRYHDKPGTIDYEALLKKDSSNATVWAEFAMHELSSAVDNPDVFDDQLRMALSILSRALGALPANESLWALYLDLHTRYGSELDTRTMFEQCLQYVPQSHLLWFRYYLWEKGNDERVFVLDRMLQMACQEQLESADLAVQSRFIVDVVLQIVRNMVKDGIVEAAKNWMQNFLTCTTWESVRPSSLSYAQLDDVWLEQDMVEDISSTLASRILSTKDLCILWLAYVYLIWFHELPTALFHQYPNDYLSDDSFFVIQWPVTEELEQESELYNIVHEIFLGLTVYFVDLDARPPVIALLRNFVGFLMSSGQNQDEIMELVNPCQFSPRLPEVRDLFCEVQMHYGNYTQAKEVLEATVQEMPFEPYFWNRYAYMLSMDEKADCLSQCARAFFDISEGEEYDVTNAGFHSSEQAILLYKKLLGLDLPYNFKAPPTKVEIAPFRTNTFLWLNYLSLLALQAQNIHSFDSMASMLSAAVDIIPQHKRSLVVAELATHSIMLALDKAFEPEKLESIIESATSEISVSKPNPYDKNSDEDLGISSLHDFGLLNKVVETIWKRTAKGPDELRVHLMGSLLRLFPEDFDLYLWQVTTVRLGEAQEGAGHVEQCRKILASCVRRFPTSEHLWKRIIEIFKDSESDESADLIKQASVFSSLAYKLDRMPALGFSGSGHAAMSSGGSESGAVVIEIDDDDEEEMPMAK</sequence>
<feature type="compositionally biased region" description="Polar residues" evidence="2">
    <location>
        <begin position="383"/>
        <end position="393"/>
    </location>
</feature>
<reference evidence="4" key="1">
    <citation type="journal article" date="2020" name="Fungal Divers.">
        <title>Resolving the Mortierellaceae phylogeny through synthesis of multi-gene phylogenetics and phylogenomics.</title>
        <authorList>
            <person name="Vandepol N."/>
            <person name="Liber J."/>
            <person name="Desiro A."/>
            <person name="Na H."/>
            <person name="Kennedy M."/>
            <person name="Barry K."/>
            <person name="Grigoriev I.V."/>
            <person name="Miller A.N."/>
            <person name="O'Donnell K."/>
            <person name="Stajich J.E."/>
            <person name="Bonito G."/>
        </authorList>
    </citation>
    <scope>NUCLEOTIDE SEQUENCE</scope>
    <source>
        <strain evidence="4">NVP60</strain>
    </source>
</reference>
<keyword evidence="1" id="KW-0175">Coiled coil</keyword>
<dbReference type="SMART" id="SM00386">
    <property type="entry name" value="HAT"/>
    <property type="match status" value="4"/>
</dbReference>
<keyword evidence="5" id="KW-1185">Reference proteome</keyword>
<dbReference type="Gene3D" id="1.25.40.10">
    <property type="entry name" value="Tetratricopeptide repeat domain"/>
    <property type="match status" value="1"/>
</dbReference>
<evidence type="ECO:0000256" key="1">
    <source>
        <dbReference type="SAM" id="Coils"/>
    </source>
</evidence>
<dbReference type="InterPro" id="IPR003107">
    <property type="entry name" value="HAT"/>
</dbReference>
<feature type="region of interest" description="Disordered" evidence="2">
    <location>
        <begin position="383"/>
        <end position="450"/>
    </location>
</feature>
<dbReference type="InterPro" id="IPR019607">
    <property type="entry name" value="Putative_zinc-finger_domain"/>
</dbReference>
<dbReference type="SUPFAM" id="SSF48452">
    <property type="entry name" value="TPR-like"/>
    <property type="match status" value="1"/>
</dbReference>
<feature type="region of interest" description="Disordered" evidence="2">
    <location>
        <begin position="185"/>
        <end position="244"/>
    </location>
</feature>
<dbReference type="PANTHER" id="PTHR21563:SF3">
    <property type="entry name" value="ZINC FINGER C3H1 DOMAIN-CONTAINING PROTEIN"/>
    <property type="match status" value="1"/>
</dbReference>
<dbReference type="EMBL" id="JAAAIN010002498">
    <property type="protein sequence ID" value="KAG0292524.1"/>
    <property type="molecule type" value="Genomic_DNA"/>
</dbReference>
<evidence type="ECO:0000313" key="4">
    <source>
        <dbReference type="EMBL" id="KAG0292524.1"/>
    </source>
</evidence>
<evidence type="ECO:0000256" key="2">
    <source>
        <dbReference type="SAM" id="MobiDB-lite"/>
    </source>
</evidence>
<evidence type="ECO:0000313" key="5">
    <source>
        <dbReference type="Proteomes" id="UP000823405"/>
    </source>
</evidence>
<evidence type="ECO:0000259" key="3">
    <source>
        <dbReference type="Pfam" id="PF10650"/>
    </source>
</evidence>
<gene>
    <name evidence="4" type="primary">ZFC3H1</name>
    <name evidence="4" type="ORF">BGZ97_005560</name>
</gene>
<accession>A0A9P6UG79</accession>
<organism evidence="4 5">
    <name type="scientific">Linnemannia gamsii</name>
    <dbReference type="NCBI Taxonomy" id="64522"/>
    <lineage>
        <taxon>Eukaryota</taxon>
        <taxon>Fungi</taxon>
        <taxon>Fungi incertae sedis</taxon>
        <taxon>Mucoromycota</taxon>
        <taxon>Mortierellomycotina</taxon>
        <taxon>Mortierellomycetes</taxon>
        <taxon>Mortierellales</taxon>
        <taxon>Mortierellaceae</taxon>
        <taxon>Linnemannia</taxon>
    </lineage>
</organism>
<dbReference type="GO" id="GO:0006396">
    <property type="term" value="P:RNA processing"/>
    <property type="evidence" value="ECO:0007669"/>
    <property type="project" value="InterPro"/>
</dbReference>
<name>A0A9P6UG79_9FUNG</name>
<dbReference type="InterPro" id="IPR039278">
    <property type="entry name" value="Red1"/>
</dbReference>
<dbReference type="InterPro" id="IPR011990">
    <property type="entry name" value="TPR-like_helical_dom_sf"/>
</dbReference>
<feature type="region of interest" description="Disordered" evidence="2">
    <location>
        <begin position="615"/>
        <end position="637"/>
    </location>
</feature>
<comment type="caution">
    <text evidence="4">The sequence shown here is derived from an EMBL/GenBank/DDBJ whole genome shotgun (WGS) entry which is preliminary data.</text>
</comment>
<dbReference type="GO" id="GO:0005634">
    <property type="term" value="C:nucleus"/>
    <property type="evidence" value="ECO:0007669"/>
    <property type="project" value="TreeGrafter"/>
</dbReference>
<feature type="compositionally biased region" description="Polar residues" evidence="2">
    <location>
        <begin position="190"/>
        <end position="204"/>
    </location>
</feature>
<feature type="compositionally biased region" description="Basic and acidic residues" evidence="2">
    <location>
        <begin position="1"/>
        <end position="10"/>
    </location>
</feature>
<feature type="compositionally biased region" description="Polar residues" evidence="2">
    <location>
        <begin position="490"/>
        <end position="529"/>
    </location>
</feature>
<dbReference type="OrthoDB" id="1922977at2759"/>
<feature type="region of interest" description="Disordered" evidence="2">
    <location>
        <begin position="1"/>
        <end position="33"/>
    </location>
</feature>
<feature type="domain" description="Putative zinc-finger" evidence="3">
    <location>
        <begin position="684"/>
        <end position="705"/>
    </location>
</feature>
<dbReference type="Pfam" id="PF10650">
    <property type="entry name" value="zf-C3H1"/>
    <property type="match status" value="1"/>
</dbReference>